<dbReference type="Pfam" id="PF08795">
    <property type="entry name" value="DUF1796"/>
    <property type="match status" value="1"/>
</dbReference>
<comment type="caution">
    <text evidence="1">The sequence shown here is derived from an EMBL/GenBank/DDBJ whole genome shotgun (WGS) entry which is preliminary data.</text>
</comment>
<organism evidence="1 2">
    <name type="scientific">Rhodopirellula baltica SH28</name>
    <dbReference type="NCBI Taxonomy" id="993517"/>
    <lineage>
        <taxon>Bacteria</taxon>
        <taxon>Pseudomonadati</taxon>
        <taxon>Planctomycetota</taxon>
        <taxon>Planctomycetia</taxon>
        <taxon>Pirellulales</taxon>
        <taxon>Pirellulaceae</taxon>
        <taxon>Rhodopirellula</taxon>
    </lineage>
</organism>
<accession>K5D050</accession>
<evidence type="ECO:0000313" key="2">
    <source>
        <dbReference type="Proteomes" id="UP000007993"/>
    </source>
</evidence>
<evidence type="ECO:0000313" key="1">
    <source>
        <dbReference type="EMBL" id="EKJ99821.1"/>
    </source>
</evidence>
<dbReference type="PATRIC" id="fig|993517.3.peg.5323"/>
<name>K5D050_RHOBT</name>
<dbReference type="EMBL" id="AMCW01000137">
    <property type="protein sequence ID" value="EKJ99821.1"/>
    <property type="molecule type" value="Genomic_DNA"/>
</dbReference>
<dbReference type="AlphaFoldDB" id="K5D050"/>
<dbReference type="InterPro" id="IPR014903">
    <property type="entry name" value="DUF1796"/>
</dbReference>
<reference evidence="1 2" key="1">
    <citation type="journal article" date="2013" name="Mar. Genomics">
        <title>Expression of sulfatases in Rhodopirellula baltica and the diversity of sulfatases in the genus Rhodopirellula.</title>
        <authorList>
            <person name="Wegner C.E."/>
            <person name="Richter-Heitmann T."/>
            <person name="Klindworth A."/>
            <person name="Klockow C."/>
            <person name="Richter M."/>
            <person name="Achstetter T."/>
            <person name="Glockner F.O."/>
            <person name="Harder J."/>
        </authorList>
    </citation>
    <scope>NUCLEOTIDE SEQUENCE [LARGE SCALE GENOMIC DNA]</scope>
    <source>
        <strain evidence="1 2">SH28</strain>
    </source>
</reference>
<dbReference type="Proteomes" id="UP000007993">
    <property type="component" value="Unassembled WGS sequence"/>
</dbReference>
<gene>
    <name evidence="1" type="ORF">RBSH_04905</name>
</gene>
<protein>
    <submittedName>
        <fullName evidence="1">Uncharacterized protein</fullName>
    </submittedName>
</protein>
<proteinExistence type="predicted"/>
<sequence length="281" mass="32482">MIRTYIKKLFSRDFHASTCPINTATCSDKTLARFIKKSRLAQFSLQNFVGTRAEEINFISLGENCSTAWYLKQVGLKKASFPFDWVFSSPEIVIDCINNRFEHYLDPSLINPKPNQKSAGHARYHSNFFNHRNPLKSQAEFDYYRRCCSRFLDTVSSDASTIYLLTFISEPARRRQWSSGFTAEFPMPVDQDYNSIIPLIDTLKRFNPKSRVIVIDHSTHGERDAKARKINPDVLMIDFNAFGHSTGVYFEDHLDDFCFRLILSGLHGTQKPESDVNPYLY</sequence>